<name>A0AAV4EGX5_9GAST</name>
<proteinExistence type="predicted"/>
<evidence type="ECO:0000313" key="2">
    <source>
        <dbReference type="Proteomes" id="UP000762676"/>
    </source>
</evidence>
<evidence type="ECO:0000313" key="1">
    <source>
        <dbReference type="EMBL" id="GFR59927.1"/>
    </source>
</evidence>
<reference evidence="1 2" key="1">
    <citation type="journal article" date="2021" name="Elife">
        <title>Chloroplast acquisition without the gene transfer in kleptoplastic sea slugs, Plakobranchus ocellatus.</title>
        <authorList>
            <person name="Maeda T."/>
            <person name="Takahashi S."/>
            <person name="Yoshida T."/>
            <person name="Shimamura S."/>
            <person name="Takaki Y."/>
            <person name="Nagai Y."/>
            <person name="Toyoda A."/>
            <person name="Suzuki Y."/>
            <person name="Arimoto A."/>
            <person name="Ishii H."/>
            <person name="Satoh N."/>
            <person name="Nishiyama T."/>
            <person name="Hasebe M."/>
            <person name="Maruyama T."/>
            <person name="Minagawa J."/>
            <person name="Obokata J."/>
            <person name="Shigenobu S."/>
        </authorList>
    </citation>
    <scope>NUCLEOTIDE SEQUENCE [LARGE SCALE GENOMIC DNA]</scope>
</reference>
<protein>
    <submittedName>
        <fullName evidence="1">Uncharacterized protein</fullName>
    </submittedName>
</protein>
<accession>A0AAV4EGX5</accession>
<gene>
    <name evidence="1" type="ORF">ElyMa_005396500</name>
</gene>
<sequence length="108" mass="12276">MIEVPYLFTFQEVALNCHEKLLVDLIKVSSLEVICDILWGSVAEWLARRTRDLEITASTPDHAMLQLPWESNFPSPPTFKMGTQRQASNVLVCWGISGAALWRHSYAE</sequence>
<comment type="caution">
    <text evidence="1">The sequence shown here is derived from an EMBL/GenBank/DDBJ whole genome shotgun (WGS) entry which is preliminary data.</text>
</comment>
<organism evidence="1 2">
    <name type="scientific">Elysia marginata</name>
    <dbReference type="NCBI Taxonomy" id="1093978"/>
    <lineage>
        <taxon>Eukaryota</taxon>
        <taxon>Metazoa</taxon>
        <taxon>Spiralia</taxon>
        <taxon>Lophotrochozoa</taxon>
        <taxon>Mollusca</taxon>
        <taxon>Gastropoda</taxon>
        <taxon>Heterobranchia</taxon>
        <taxon>Euthyneura</taxon>
        <taxon>Panpulmonata</taxon>
        <taxon>Sacoglossa</taxon>
        <taxon>Placobranchoidea</taxon>
        <taxon>Plakobranchidae</taxon>
        <taxon>Elysia</taxon>
    </lineage>
</organism>
<dbReference type="Proteomes" id="UP000762676">
    <property type="component" value="Unassembled WGS sequence"/>
</dbReference>
<dbReference type="EMBL" id="BMAT01010743">
    <property type="protein sequence ID" value="GFR59927.1"/>
    <property type="molecule type" value="Genomic_DNA"/>
</dbReference>
<dbReference type="AlphaFoldDB" id="A0AAV4EGX5"/>
<keyword evidence="2" id="KW-1185">Reference proteome</keyword>